<name>A0A0B5X7S9_HEYCO</name>
<gene>
    <name evidence="1" type="ORF">SAMN02745208_02663</name>
</gene>
<protein>
    <submittedName>
        <fullName evidence="1">Bacteriophage Gp15 protein</fullName>
    </submittedName>
</protein>
<dbReference type="Proteomes" id="UP000184029">
    <property type="component" value="Unassembled WGS sequence"/>
</dbReference>
<accession>A0A0B5X7S9</accession>
<reference evidence="1 2" key="1">
    <citation type="submission" date="2016-11" db="EMBL/GenBank/DDBJ databases">
        <authorList>
            <person name="Varghese N."/>
            <person name="Submissions S."/>
        </authorList>
    </citation>
    <scope>NUCLEOTIDE SEQUENCE [LARGE SCALE GENOMIC DNA]</scope>
    <source>
        <strain evidence="1 2">DSM 1</strain>
    </source>
</reference>
<dbReference type="KEGG" id="bcoa:BF29_2545"/>
<dbReference type="Pfam" id="PF06854">
    <property type="entry name" value="Phage_Gp15"/>
    <property type="match status" value="1"/>
</dbReference>
<organism evidence="1 2">
    <name type="scientific">Heyndrickxia coagulans DSM 1 = ATCC 7050</name>
    <dbReference type="NCBI Taxonomy" id="1121088"/>
    <lineage>
        <taxon>Bacteria</taxon>
        <taxon>Bacillati</taxon>
        <taxon>Bacillota</taxon>
        <taxon>Bacilli</taxon>
        <taxon>Bacillales</taxon>
        <taxon>Bacillaceae</taxon>
        <taxon>Heyndrickxia</taxon>
    </lineage>
</organism>
<comment type="caution">
    <text evidence="1">The sequence shown here is derived from an EMBL/GenBank/DDBJ whole genome shotgun (WGS) entry which is preliminary data.</text>
</comment>
<evidence type="ECO:0000313" key="1">
    <source>
        <dbReference type="EMBL" id="SHF77900.1"/>
    </source>
</evidence>
<dbReference type="InterPro" id="IPR009660">
    <property type="entry name" value="Phage_A500_Gp15"/>
</dbReference>
<dbReference type="RefSeq" id="WP_029142825.1">
    <property type="nucleotide sequence ID" value="NZ_ALAS01000229.1"/>
</dbReference>
<dbReference type="EMBL" id="FQUB01000071">
    <property type="protein sequence ID" value="SHF77900.1"/>
    <property type="molecule type" value="Genomic_DNA"/>
</dbReference>
<evidence type="ECO:0000313" key="2">
    <source>
        <dbReference type="Proteomes" id="UP000184029"/>
    </source>
</evidence>
<dbReference type="HOGENOM" id="CLU_108800_0_0_9"/>
<proteinExistence type="predicted"/>
<sequence length="205" mass="23857">MLSLTQPLDNEIEINGQTYEWDLSYDNVLRFYELMNDDSVNEIEKIQLAFKMFVPECTADIETQIETVQAISKYISGQDEEELEPSENHKQYYSFEQDADYIYASFLQDYGVDLIDLQGTLRWEKFIAMLNSLSERTKFSQVVSIRAAEIPSGNSEYEIAERNRLIQLKDLYALKDENSVSYAEQEIDSMFDRLVESAQEGGERE</sequence>
<dbReference type="KEGG" id="bcoa:BF29_2621"/>
<dbReference type="AlphaFoldDB" id="A0A0B5X7S9"/>